<feature type="compositionally biased region" description="Low complexity" evidence="1">
    <location>
        <begin position="47"/>
        <end position="108"/>
    </location>
</feature>
<sequence>MLAAPVSQAAPSKSSKTSKSKKAKSSASKKPSAPEPAASPPEPEPAPAVEAKAAPEPAAEPKATEEPAPVVASKPALEAKAAPAPRSTPAPRSAPAARASSSAASATPGRMRIGVGPDLFLESSRMTGSQGINTSIRDESFDYSSAGFLSATAWLTTPVPSVSERLRVGGGLRIFGNYAAGGGRQFGFGVLNEVFASGEYGLPVADKTEVVFGGRAGLSFLVPGREFSAEINRLQEQGVSVWSVPRVGWLLGPSVGARRRMSERIWLRADVLAQAEQQYLFATSQEISGLDFSKNWSTLALRLGLSLGAEFSL</sequence>
<feature type="region of interest" description="Disordered" evidence="1">
    <location>
        <begin position="1"/>
        <end position="112"/>
    </location>
</feature>
<evidence type="ECO:0000313" key="3">
    <source>
        <dbReference type="Proteomes" id="UP001611383"/>
    </source>
</evidence>
<organism evidence="2 3">
    <name type="scientific">Archangium minus</name>
    <dbReference type="NCBI Taxonomy" id="83450"/>
    <lineage>
        <taxon>Bacteria</taxon>
        <taxon>Pseudomonadati</taxon>
        <taxon>Myxococcota</taxon>
        <taxon>Myxococcia</taxon>
        <taxon>Myxococcales</taxon>
        <taxon>Cystobacterineae</taxon>
        <taxon>Archangiaceae</taxon>
        <taxon>Archangium</taxon>
    </lineage>
</organism>
<accession>A0ABY9XBX8</accession>
<dbReference type="EMBL" id="CP043494">
    <property type="protein sequence ID" value="WNG52895.1"/>
    <property type="molecule type" value="Genomic_DNA"/>
</dbReference>
<keyword evidence="3" id="KW-1185">Reference proteome</keyword>
<dbReference type="Proteomes" id="UP001611383">
    <property type="component" value="Chromosome"/>
</dbReference>
<feature type="compositionally biased region" description="Pro residues" evidence="1">
    <location>
        <begin position="33"/>
        <end position="46"/>
    </location>
</feature>
<protein>
    <submittedName>
        <fullName evidence="2">Uncharacterized protein</fullName>
    </submittedName>
</protein>
<evidence type="ECO:0000256" key="1">
    <source>
        <dbReference type="SAM" id="MobiDB-lite"/>
    </source>
</evidence>
<evidence type="ECO:0000313" key="2">
    <source>
        <dbReference type="EMBL" id="WNG52895.1"/>
    </source>
</evidence>
<reference evidence="2 3" key="1">
    <citation type="submission" date="2019-08" db="EMBL/GenBank/DDBJ databases">
        <title>Archangium and Cystobacter genomes.</title>
        <authorList>
            <person name="Chen I.-C.K."/>
            <person name="Wielgoss S."/>
        </authorList>
    </citation>
    <scope>NUCLEOTIDE SEQUENCE [LARGE SCALE GENOMIC DNA]</scope>
    <source>
        <strain evidence="2 3">Cbm 6</strain>
    </source>
</reference>
<name>A0ABY9XBX8_9BACT</name>
<gene>
    <name evidence="2" type="ORF">F0U60_42700</name>
</gene>
<proteinExistence type="predicted"/>